<dbReference type="eggNOG" id="COG1835">
    <property type="taxonomic scope" value="Bacteria"/>
</dbReference>
<keyword evidence="4" id="KW-0808">Transferase</keyword>
<feature type="transmembrane region" description="Helical" evidence="2">
    <location>
        <begin position="199"/>
        <end position="220"/>
    </location>
</feature>
<reference evidence="4 5" key="1">
    <citation type="journal article" date="2010" name="Stand. Genomic Sci.">
        <title>Complete genome sequence of Cellulomonas flavigena type strain (134).</title>
        <authorList>
            <person name="Abt B."/>
            <person name="Foster B."/>
            <person name="Lapidus A."/>
            <person name="Clum A."/>
            <person name="Sun H."/>
            <person name="Pukall R."/>
            <person name="Lucas S."/>
            <person name="Glavina Del Rio T."/>
            <person name="Nolan M."/>
            <person name="Tice H."/>
            <person name="Cheng J.F."/>
            <person name="Pitluck S."/>
            <person name="Liolios K."/>
            <person name="Ivanova N."/>
            <person name="Mavromatis K."/>
            <person name="Ovchinnikova G."/>
            <person name="Pati A."/>
            <person name="Goodwin L."/>
            <person name="Chen A."/>
            <person name="Palaniappan K."/>
            <person name="Land M."/>
            <person name="Hauser L."/>
            <person name="Chang Y.J."/>
            <person name="Jeffries C.D."/>
            <person name="Rohde M."/>
            <person name="Goker M."/>
            <person name="Woyke T."/>
            <person name="Bristow J."/>
            <person name="Eisen J.A."/>
            <person name="Markowitz V."/>
            <person name="Hugenholtz P."/>
            <person name="Kyrpides N.C."/>
            <person name="Klenk H.P."/>
        </authorList>
    </citation>
    <scope>NUCLEOTIDE SEQUENCE [LARGE SCALE GENOMIC DNA]</scope>
    <source>
        <strain evidence="5">ATCC 482 / DSM 20109 / BCRC 11376 / JCM 18109 / NBRC 3775 / NCIMB 8073 / NRS 134</strain>
    </source>
</reference>
<dbReference type="AlphaFoldDB" id="D5UIE4"/>
<dbReference type="RefSeq" id="WP_013115777.1">
    <property type="nucleotide sequence ID" value="NC_014151.1"/>
</dbReference>
<accession>D5UIE4</accession>
<feature type="domain" description="Acyltransferase 3" evidence="3">
    <location>
        <begin position="20"/>
        <end position="334"/>
    </location>
</feature>
<proteinExistence type="predicted"/>
<dbReference type="PANTHER" id="PTHR23028:SF53">
    <property type="entry name" value="ACYL_TRANSF_3 DOMAIN-CONTAINING PROTEIN"/>
    <property type="match status" value="1"/>
</dbReference>
<keyword evidence="2" id="KW-1133">Transmembrane helix</keyword>
<feature type="transmembrane region" description="Helical" evidence="2">
    <location>
        <begin position="255"/>
        <end position="274"/>
    </location>
</feature>
<keyword evidence="4" id="KW-0012">Acyltransferase</keyword>
<dbReference type="PANTHER" id="PTHR23028">
    <property type="entry name" value="ACETYLTRANSFERASE"/>
    <property type="match status" value="1"/>
</dbReference>
<name>D5UIE4_CELFN</name>
<feature type="transmembrane region" description="Helical" evidence="2">
    <location>
        <begin position="143"/>
        <end position="166"/>
    </location>
</feature>
<feature type="transmembrane region" description="Helical" evidence="2">
    <location>
        <begin position="88"/>
        <end position="107"/>
    </location>
</feature>
<evidence type="ECO:0000256" key="2">
    <source>
        <dbReference type="SAM" id="Phobius"/>
    </source>
</evidence>
<keyword evidence="2" id="KW-0472">Membrane</keyword>
<evidence type="ECO:0000313" key="5">
    <source>
        <dbReference type="Proteomes" id="UP000000849"/>
    </source>
</evidence>
<dbReference type="KEGG" id="cfl:Cfla_0530"/>
<feature type="transmembrane region" description="Helical" evidence="2">
    <location>
        <begin position="286"/>
        <end position="303"/>
    </location>
</feature>
<feature type="compositionally biased region" description="Low complexity" evidence="1">
    <location>
        <begin position="356"/>
        <end position="367"/>
    </location>
</feature>
<evidence type="ECO:0000256" key="1">
    <source>
        <dbReference type="SAM" id="MobiDB-lite"/>
    </source>
</evidence>
<organism evidence="4 5">
    <name type="scientific">Cellulomonas flavigena (strain ATCC 482 / DSM 20109 / BCRC 11376 / JCM 18109 / NBRC 3775 / NCIMB 8073 / NRS 134)</name>
    <dbReference type="NCBI Taxonomy" id="446466"/>
    <lineage>
        <taxon>Bacteria</taxon>
        <taxon>Bacillati</taxon>
        <taxon>Actinomycetota</taxon>
        <taxon>Actinomycetes</taxon>
        <taxon>Micrococcales</taxon>
        <taxon>Cellulomonadaceae</taxon>
        <taxon>Cellulomonas</taxon>
    </lineage>
</organism>
<dbReference type="GO" id="GO:0009103">
    <property type="term" value="P:lipopolysaccharide biosynthetic process"/>
    <property type="evidence" value="ECO:0007669"/>
    <property type="project" value="TreeGrafter"/>
</dbReference>
<feature type="compositionally biased region" description="Basic residues" evidence="1">
    <location>
        <begin position="343"/>
        <end position="352"/>
    </location>
</feature>
<keyword evidence="2" id="KW-0812">Transmembrane</keyword>
<gene>
    <name evidence="4" type="ordered locus">Cfla_0530</name>
</gene>
<dbReference type="InterPro" id="IPR050879">
    <property type="entry name" value="Acyltransferase_3"/>
</dbReference>
<evidence type="ECO:0000313" key="4">
    <source>
        <dbReference type="EMBL" id="ADG73443.1"/>
    </source>
</evidence>
<sequence length="367" mass="38968">MTAPGVRATRAPTTARTRVAAWDALRGVAVGLVMLRHAWPDVFPGAGVVGVVMFFALSGHLITGLLVDEASATGRVDLRRFWWRRARRLVPALVVLVAGFVVVTLTLDPLDDAATLGRTVAVSLTYTANVPHVGLVGVSPAVYHLWTLATEEQFYVVWPLVVLLAVRARRLRAGLVLAAVVTAGLCVATAWWFRADPDAAYPLATSWLLCFVVGAACRVAQDRLPAAVAGRHAVVAAVTLLAALVVTGLRGHAATYLLAAPAVAVATCALVLAGRRHVTVRAGWRPLVALGVVSYAAYLWNYPLTLWLRPSLGDATGLVALPATVLAATASWWLVERPLQRRRGGSSHRPRRVMLGAGRQGAPAARG</sequence>
<evidence type="ECO:0000259" key="3">
    <source>
        <dbReference type="Pfam" id="PF01757"/>
    </source>
</evidence>
<dbReference type="Proteomes" id="UP000000849">
    <property type="component" value="Chromosome"/>
</dbReference>
<keyword evidence="5" id="KW-1185">Reference proteome</keyword>
<dbReference type="GO" id="GO:0016020">
    <property type="term" value="C:membrane"/>
    <property type="evidence" value="ECO:0007669"/>
    <property type="project" value="TreeGrafter"/>
</dbReference>
<feature type="transmembrane region" description="Helical" evidence="2">
    <location>
        <begin position="232"/>
        <end position="249"/>
    </location>
</feature>
<dbReference type="EMBL" id="CP001964">
    <property type="protein sequence ID" value="ADG73443.1"/>
    <property type="molecule type" value="Genomic_DNA"/>
</dbReference>
<protein>
    <submittedName>
        <fullName evidence="4">Acyltransferase 3</fullName>
    </submittedName>
</protein>
<dbReference type="InterPro" id="IPR002656">
    <property type="entry name" value="Acyl_transf_3_dom"/>
</dbReference>
<dbReference type="STRING" id="446466.Cfla_0530"/>
<dbReference type="GO" id="GO:0016747">
    <property type="term" value="F:acyltransferase activity, transferring groups other than amino-acyl groups"/>
    <property type="evidence" value="ECO:0007669"/>
    <property type="project" value="InterPro"/>
</dbReference>
<feature type="transmembrane region" description="Helical" evidence="2">
    <location>
        <begin position="173"/>
        <end position="193"/>
    </location>
</feature>
<dbReference type="HOGENOM" id="CLU_005679_1_2_11"/>
<feature type="region of interest" description="Disordered" evidence="1">
    <location>
        <begin position="343"/>
        <end position="367"/>
    </location>
</feature>
<feature type="transmembrane region" description="Helical" evidence="2">
    <location>
        <begin position="45"/>
        <end position="67"/>
    </location>
</feature>
<feature type="transmembrane region" description="Helical" evidence="2">
    <location>
        <begin position="315"/>
        <end position="335"/>
    </location>
</feature>
<dbReference type="Pfam" id="PF01757">
    <property type="entry name" value="Acyl_transf_3"/>
    <property type="match status" value="1"/>
</dbReference>